<dbReference type="EMBL" id="CAAALY010048753">
    <property type="protein sequence ID" value="VEL20949.1"/>
    <property type="molecule type" value="Genomic_DNA"/>
</dbReference>
<evidence type="ECO:0000313" key="3">
    <source>
        <dbReference type="Proteomes" id="UP000784294"/>
    </source>
</evidence>
<feature type="region of interest" description="Disordered" evidence="1">
    <location>
        <begin position="1"/>
        <end position="25"/>
    </location>
</feature>
<organism evidence="2 3">
    <name type="scientific">Protopolystoma xenopodis</name>
    <dbReference type="NCBI Taxonomy" id="117903"/>
    <lineage>
        <taxon>Eukaryota</taxon>
        <taxon>Metazoa</taxon>
        <taxon>Spiralia</taxon>
        <taxon>Lophotrochozoa</taxon>
        <taxon>Platyhelminthes</taxon>
        <taxon>Monogenea</taxon>
        <taxon>Polyopisthocotylea</taxon>
        <taxon>Polystomatidea</taxon>
        <taxon>Polystomatidae</taxon>
        <taxon>Protopolystoma</taxon>
    </lineage>
</organism>
<gene>
    <name evidence="2" type="ORF">PXEA_LOCUS14389</name>
</gene>
<keyword evidence="3" id="KW-1185">Reference proteome</keyword>
<dbReference type="Proteomes" id="UP000784294">
    <property type="component" value="Unassembled WGS sequence"/>
</dbReference>
<proteinExistence type="predicted"/>
<protein>
    <submittedName>
        <fullName evidence="2">Uncharacterized protein</fullName>
    </submittedName>
</protein>
<accession>A0A3S5BVZ8</accession>
<evidence type="ECO:0000256" key="1">
    <source>
        <dbReference type="SAM" id="MobiDB-lite"/>
    </source>
</evidence>
<dbReference type="AlphaFoldDB" id="A0A3S5BVZ8"/>
<reference evidence="2" key="1">
    <citation type="submission" date="2018-11" db="EMBL/GenBank/DDBJ databases">
        <authorList>
            <consortium name="Pathogen Informatics"/>
        </authorList>
    </citation>
    <scope>NUCLEOTIDE SEQUENCE</scope>
</reference>
<feature type="compositionally biased region" description="Basic residues" evidence="1">
    <location>
        <begin position="1"/>
        <end position="12"/>
    </location>
</feature>
<sequence>MTLVPGRHRKLVGRSAGTKVSSLHSHEMASPTIRLYPASVVCSTTDTNNSQSVVTSKLEGSIKAKLATAAGPSLDNTLSSPDDRPDTPVYTATPSSPNIAEYLANTSTTTPMAAAVTTSPSTAISGFDSSPIVNSAVSDVSSDAGVNSMDSDLYSCDQLTTDLASLEDAMRAPATYLARHWPEAARHFGLLPTQSARGETLVGYSSCENNVAITPEQLSAGHDGALLGGPETILCVLTTTACFAPRVPDRRVFYFIPLHRINS</sequence>
<name>A0A3S5BVZ8_9PLAT</name>
<feature type="region of interest" description="Disordered" evidence="1">
    <location>
        <begin position="72"/>
        <end position="95"/>
    </location>
</feature>
<dbReference type="OrthoDB" id="10263545at2759"/>
<comment type="caution">
    <text evidence="2">The sequence shown here is derived from an EMBL/GenBank/DDBJ whole genome shotgun (WGS) entry which is preliminary data.</text>
</comment>
<evidence type="ECO:0000313" key="2">
    <source>
        <dbReference type="EMBL" id="VEL20949.1"/>
    </source>
</evidence>